<dbReference type="RefSeq" id="WP_090713028.1">
    <property type="nucleotide sequence ID" value="NZ_CBCSKY010000004.1"/>
</dbReference>
<dbReference type="GO" id="GO:0003700">
    <property type="term" value="F:DNA-binding transcription factor activity"/>
    <property type="evidence" value="ECO:0007669"/>
    <property type="project" value="InterPro"/>
</dbReference>
<dbReference type="Gene3D" id="1.10.10.60">
    <property type="entry name" value="Homeodomain-like"/>
    <property type="match status" value="2"/>
</dbReference>
<dbReference type="AlphaFoldDB" id="A0A1G8JGG8"/>
<dbReference type="PROSITE" id="PS01124">
    <property type="entry name" value="HTH_ARAC_FAMILY_2"/>
    <property type="match status" value="1"/>
</dbReference>
<reference evidence="7" key="1">
    <citation type="submission" date="2016-10" db="EMBL/GenBank/DDBJ databases">
        <authorList>
            <person name="Varghese N."/>
            <person name="Submissions S."/>
        </authorList>
    </citation>
    <scope>NUCLEOTIDE SEQUENCE [LARGE SCALE GENOMIC DNA]</scope>
    <source>
        <strain evidence="7">CGMCC 1.11012</strain>
    </source>
</reference>
<dbReference type="Pfam" id="PF02311">
    <property type="entry name" value="AraC_binding"/>
    <property type="match status" value="1"/>
</dbReference>
<evidence type="ECO:0000256" key="1">
    <source>
        <dbReference type="ARBA" id="ARBA00022490"/>
    </source>
</evidence>
<organism evidence="6 7">
    <name type="scientific">Paenibacillus typhae</name>
    <dbReference type="NCBI Taxonomy" id="1174501"/>
    <lineage>
        <taxon>Bacteria</taxon>
        <taxon>Bacillati</taxon>
        <taxon>Bacillota</taxon>
        <taxon>Bacilli</taxon>
        <taxon>Bacillales</taxon>
        <taxon>Paenibacillaceae</taxon>
        <taxon>Paenibacillus</taxon>
    </lineage>
</organism>
<keyword evidence="7" id="KW-1185">Reference proteome</keyword>
<dbReference type="OrthoDB" id="1975977at2"/>
<dbReference type="InterPro" id="IPR003313">
    <property type="entry name" value="AraC-bd"/>
</dbReference>
<dbReference type="InterPro" id="IPR020449">
    <property type="entry name" value="Tscrpt_reg_AraC-type_HTH"/>
</dbReference>
<evidence type="ECO:0000313" key="6">
    <source>
        <dbReference type="EMBL" id="SDI30171.1"/>
    </source>
</evidence>
<evidence type="ECO:0000256" key="2">
    <source>
        <dbReference type="ARBA" id="ARBA00023015"/>
    </source>
</evidence>
<evidence type="ECO:0000256" key="3">
    <source>
        <dbReference type="ARBA" id="ARBA00023125"/>
    </source>
</evidence>
<dbReference type="GO" id="GO:0043565">
    <property type="term" value="F:sequence-specific DNA binding"/>
    <property type="evidence" value="ECO:0007669"/>
    <property type="project" value="InterPro"/>
</dbReference>
<evidence type="ECO:0000313" key="7">
    <source>
        <dbReference type="Proteomes" id="UP000199050"/>
    </source>
</evidence>
<dbReference type="EMBL" id="FNDX01000004">
    <property type="protein sequence ID" value="SDI30171.1"/>
    <property type="molecule type" value="Genomic_DNA"/>
</dbReference>
<dbReference type="InterPro" id="IPR050204">
    <property type="entry name" value="AraC_XylS_family_regulators"/>
</dbReference>
<accession>A0A1G8JGG8</accession>
<dbReference type="InterPro" id="IPR018060">
    <property type="entry name" value="HTH_AraC"/>
</dbReference>
<evidence type="ECO:0000259" key="5">
    <source>
        <dbReference type="PROSITE" id="PS01124"/>
    </source>
</evidence>
<dbReference type="SUPFAM" id="SSF46689">
    <property type="entry name" value="Homeodomain-like"/>
    <property type="match status" value="2"/>
</dbReference>
<dbReference type="Pfam" id="PF12833">
    <property type="entry name" value="HTH_18"/>
    <property type="match status" value="1"/>
</dbReference>
<dbReference type="InterPro" id="IPR014710">
    <property type="entry name" value="RmlC-like_jellyroll"/>
</dbReference>
<dbReference type="Proteomes" id="UP000199050">
    <property type="component" value="Unassembled WGS sequence"/>
</dbReference>
<dbReference type="STRING" id="1174501.SAMN05216192_104182"/>
<feature type="domain" description="HTH araC/xylS-type" evidence="5">
    <location>
        <begin position="195"/>
        <end position="299"/>
    </location>
</feature>
<sequence>MASAFLPPELGQNISEIIIPDVKTTLNLFGMHLRTVSGAWSYPIHAHPQYEFNYVLDGEQRIIVNSRSYTQRAGDLVLLRPGDSHSSQSGNGRPFTYFCIHFDIDDKILISLLSRLHHVLFKADSTIAHKLTPSLTRLVDISRQIHGDITMSQRMMLQSAVFELFGQLWEAFSVEANLQASASYEKVELAHQIRSRLQGLVYQQFKQDAQEDRTLGVDDIAAELGISSSHCYRVFRQVFGLSPREFLSRQMLHEAKVLLDDPRLPVSHISTILGYRDIAHFSRQFKRWHGKSPREYREGGSL</sequence>
<keyword evidence="2" id="KW-0805">Transcription regulation</keyword>
<dbReference type="SMART" id="SM00342">
    <property type="entry name" value="HTH_ARAC"/>
    <property type="match status" value="1"/>
</dbReference>
<gene>
    <name evidence="6" type="ORF">SAMN05216192_104182</name>
</gene>
<dbReference type="PANTHER" id="PTHR46796">
    <property type="entry name" value="HTH-TYPE TRANSCRIPTIONAL ACTIVATOR RHAS-RELATED"/>
    <property type="match status" value="1"/>
</dbReference>
<keyword evidence="4" id="KW-0804">Transcription</keyword>
<dbReference type="InterPro" id="IPR009057">
    <property type="entry name" value="Homeodomain-like_sf"/>
</dbReference>
<protein>
    <submittedName>
        <fullName evidence="6">AraC-like ligand binding domain-containing protein</fullName>
    </submittedName>
</protein>
<keyword evidence="1" id="KW-0963">Cytoplasm</keyword>
<dbReference type="SUPFAM" id="SSF51215">
    <property type="entry name" value="Regulatory protein AraC"/>
    <property type="match status" value="1"/>
</dbReference>
<name>A0A1G8JGG8_9BACL</name>
<evidence type="ECO:0000256" key="4">
    <source>
        <dbReference type="ARBA" id="ARBA00023163"/>
    </source>
</evidence>
<dbReference type="PRINTS" id="PR00032">
    <property type="entry name" value="HTHARAC"/>
</dbReference>
<proteinExistence type="predicted"/>
<dbReference type="InterPro" id="IPR037923">
    <property type="entry name" value="HTH-like"/>
</dbReference>
<dbReference type="PANTHER" id="PTHR46796:SF13">
    <property type="entry name" value="HTH-TYPE TRANSCRIPTIONAL ACTIVATOR RHAS"/>
    <property type="match status" value="1"/>
</dbReference>
<dbReference type="Gene3D" id="2.60.120.10">
    <property type="entry name" value="Jelly Rolls"/>
    <property type="match status" value="1"/>
</dbReference>
<keyword evidence="3" id="KW-0238">DNA-binding</keyword>